<keyword evidence="5 7" id="KW-1133">Transmembrane helix</keyword>
<keyword evidence="4 7" id="KW-0812">Transmembrane</keyword>
<feature type="transmembrane region" description="Helical" evidence="7">
    <location>
        <begin position="180"/>
        <end position="200"/>
    </location>
</feature>
<protein>
    <submittedName>
        <fullName evidence="9">ABC transporter permease subunit</fullName>
    </submittedName>
</protein>
<accession>A0A4P6UZ78</accession>
<dbReference type="OrthoDB" id="7852521at2"/>
<dbReference type="PANTHER" id="PTHR30183">
    <property type="entry name" value="MOLYBDENUM TRANSPORT SYSTEM PERMEASE PROTEIN MODB"/>
    <property type="match status" value="1"/>
</dbReference>
<evidence type="ECO:0000256" key="6">
    <source>
        <dbReference type="ARBA" id="ARBA00023136"/>
    </source>
</evidence>
<dbReference type="GO" id="GO:0005886">
    <property type="term" value="C:plasma membrane"/>
    <property type="evidence" value="ECO:0007669"/>
    <property type="project" value="UniProtKB-SubCell"/>
</dbReference>
<proteinExistence type="predicted"/>
<feature type="transmembrane region" description="Helical" evidence="7">
    <location>
        <begin position="475"/>
        <end position="495"/>
    </location>
</feature>
<feature type="transmembrane region" description="Helical" evidence="7">
    <location>
        <begin position="388"/>
        <end position="416"/>
    </location>
</feature>
<dbReference type="SUPFAM" id="SSF161098">
    <property type="entry name" value="MetI-like"/>
    <property type="match status" value="2"/>
</dbReference>
<organism evidence="9 10">
    <name type="scientific">Roseitalea porphyridii</name>
    <dbReference type="NCBI Taxonomy" id="1852022"/>
    <lineage>
        <taxon>Bacteria</taxon>
        <taxon>Pseudomonadati</taxon>
        <taxon>Pseudomonadota</taxon>
        <taxon>Alphaproteobacteria</taxon>
        <taxon>Hyphomicrobiales</taxon>
        <taxon>Ahrensiaceae</taxon>
        <taxon>Roseitalea</taxon>
    </lineage>
</organism>
<feature type="transmembrane region" description="Helical" evidence="7">
    <location>
        <begin position="105"/>
        <end position="125"/>
    </location>
</feature>
<evidence type="ECO:0000256" key="7">
    <source>
        <dbReference type="SAM" id="Phobius"/>
    </source>
</evidence>
<dbReference type="InterPro" id="IPR000515">
    <property type="entry name" value="MetI-like"/>
</dbReference>
<evidence type="ECO:0000256" key="3">
    <source>
        <dbReference type="ARBA" id="ARBA00022475"/>
    </source>
</evidence>
<evidence type="ECO:0000259" key="8">
    <source>
        <dbReference type="PROSITE" id="PS50928"/>
    </source>
</evidence>
<keyword evidence="10" id="KW-1185">Reference proteome</keyword>
<dbReference type="EMBL" id="CP036532">
    <property type="protein sequence ID" value="QBK29624.1"/>
    <property type="molecule type" value="Genomic_DNA"/>
</dbReference>
<keyword evidence="2" id="KW-0813">Transport</keyword>
<feature type="transmembrane region" description="Helical" evidence="7">
    <location>
        <begin position="524"/>
        <end position="550"/>
    </location>
</feature>
<feature type="transmembrane region" description="Helical" evidence="7">
    <location>
        <begin position="207"/>
        <end position="226"/>
    </location>
</feature>
<feature type="transmembrane region" description="Helical" evidence="7">
    <location>
        <begin position="422"/>
        <end position="441"/>
    </location>
</feature>
<dbReference type="Proteomes" id="UP000293719">
    <property type="component" value="Chromosome"/>
</dbReference>
<feature type="domain" description="ABC transmembrane type-1" evidence="8">
    <location>
        <begin position="354"/>
        <end position="545"/>
    </location>
</feature>
<keyword evidence="6 7" id="KW-0472">Membrane</keyword>
<evidence type="ECO:0000313" key="9">
    <source>
        <dbReference type="EMBL" id="QBK29624.1"/>
    </source>
</evidence>
<feature type="transmembrane region" description="Helical" evidence="7">
    <location>
        <begin position="246"/>
        <end position="273"/>
    </location>
</feature>
<reference evidence="9 10" key="1">
    <citation type="journal article" date="2017" name="Int. J. Syst. Evol. Microbiol.">
        <title>Roseitalea porphyridii gen. nov., sp. nov., isolated from a red alga, and reclassification of Hoeflea suaedae Chung et al. 2013 as Pseudohoeflea suaedae gen. nov., comb. nov.</title>
        <authorList>
            <person name="Hyeon J.W."/>
            <person name="Jeong S.E."/>
            <person name="Baek K."/>
            <person name="Jeon C.O."/>
        </authorList>
    </citation>
    <scope>NUCLEOTIDE SEQUENCE [LARGE SCALE GENOMIC DNA]</scope>
    <source>
        <strain evidence="9 10">MA7-20</strain>
    </source>
</reference>
<dbReference type="Gene3D" id="1.10.3720.10">
    <property type="entry name" value="MetI-like"/>
    <property type="match status" value="2"/>
</dbReference>
<name>A0A4P6UZ78_9HYPH</name>
<dbReference type="KEGG" id="rpod:E0E05_02835"/>
<keyword evidence="3" id="KW-1003">Cell membrane</keyword>
<dbReference type="RefSeq" id="WP_131615339.1">
    <property type="nucleotide sequence ID" value="NZ_CP036532.1"/>
</dbReference>
<evidence type="ECO:0000256" key="4">
    <source>
        <dbReference type="ARBA" id="ARBA00022692"/>
    </source>
</evidence>
<dbReference type="AlphaFoldDB" id="A0A4P6UZ78"/>
<gene>
    <name evidence="9" type="ORF">E0E05_02835</name>
</gene>
<dbReference type="PANTHER" id="PTHR30183:SF6">
    <property type="entry name" value="INNER MEMBRANE ABC TRANSPORTER PERMEASE PROTEIN YNJC"/>
    <property type="match status" value="1"/>
</dbReference>
<sequence>MLRLAPPLALFVLAVPLACGLFGTILPAFGFLPAIGGTTLTLDPFADLFAQPGIARSAVQSLLIGLVTTAISLAMVAGFVCAWYGTRAFALIQHLVSPLLAVPHAAAAFGFAFMIAPSGYLARLFSPWATGWERPPDALIVNDPMGLALIGGLVIKEVPFLLLITLAALPQVPAMRALNLGQSLGYGRLMGFMFTTWPALYGQIRLAVFAVIAYASANVDVAFILGPTTPATLPVRLVDWMNDPDLSMRFMACAGAVLQVAVTGAALVIWVGLERVVGALAERVCETGRRFRRDGWARTAAGGAMTISALLVFGGLAVLALWSVAGLWQFPDALPDGLSLRAWMRSAPALAEPFATTVIIGLAATLISVAIALACLQRENQTGRTGGSRALALVYLPLVVPQIGFLFGLQLLLVAADADKSWAALIFVHTIFVLPYVFLSLSAPWRAYDRRYEALAMALGAGEARTFWRIRLPMLTRAVLAAGAVGFAVSVGQYLPTLLIGAGRFPTITTEAVALGSGGDRRVIGVYAFLQMLLPLIGFALASLVPALLFRNRRAIRAM</sequence>
<feature type="transmembrane region" description="Helical" evidence="7">
    <location>
        <begin position="354"/>
        <end position="376"/>
    </location>
</feature>
<comment type="subcellular location">
    <subcellularLocation>
        <location evidence="1">Cell membrane</location>
        <topology evidence="1">Multi-pass membrane protein</topology>
    </subcellularLocation>
</comment>
<dbReference type="CDD" id="cd06261">
    <property type="entry name" value="TM_PBP2"/>
    <property type="match status" value="1"/>
</dbReference>
<feature type="domain" description="ABC transmembrane type-1" evidence="8">
    <location>
        <begin position="58"/>
        <end position="269"/>
    </location>
</feature>
<evidence type="ECO:0000256" key="2">
    <source>
        <dbReference type="ARBA" id="ARBA00022448"/>
    </source>
</evidence>
<dbReference type="GO" id="GO:0055085">
    <property type="term" value="P:transmembrane transport"/>
    <property type="evidence" value="ECO:0007669"/>
    <property type="project" value="InterPro"/>
</dbReference>
<feature type="transmembrane region" description="Helical" evidence="7">
    <location>
        <begin position="62"/>
        <end position="85"/>
    </location>
</feature>
<feature type="transmembrane region" description="Helical" evidence="7">
    <location>
        <begin position="146"/>
        <end position="168"/>
    </location>
</feature>
<dbReference type="GeneID" id="90766219"/>
<feature type="transmembrane region" description="Helical" evidence="7">
    <location>
        <begin position="299"/>
        <end position="325"/>
    </location>
</feature>
<dbReference type="PROSITE" id="PS50928">
    <property type="entry name" value="ABC_TM1"/>
    <property type="match status" value="2"/>
</dbReference>
<dbReference type="InterPro" id="IPR035906">
    <property type="entry name" value="MetI-like_sf"/>
</dbReference>
<evidence type="ECO:0000313" key="10">
    <source>
        <dbReference type="Proteomes" id="UP000293719"/>
    </source>
</evidence>
<evidence type="ECO:0000256" key="5">
    <source>
        <dbReference type="ARBA" id="ARBA00022989"/>
    </source>
</evidence>
<evidence type="ECO:0000256" key="1">
    <source>
        <dbReference type="ARBA" id="ARBA00004651"/>
    </source>
</evidence>